<evidence type="ECO:0000256" key="5">
    <source>
        <dbReference type="ARBA" id="ARBA00023052"/>
    </source>
</evidence>
<dbReference type="InterPro" id="IPR033248">
    <property type="entry name" value="Transketolase_C"/>
</dbReference>
<dbReference type="GO" id="GO:0019164">
    <property type="term" value="F:pyruvate synthase activity"/>
    <property type="evidence" value="ECO:0007669"/>
    <property type="project" value="UniProtKB-ARBA"/>
</dbReference>
<dbReference type="Gene3D" id="3.40.50.970">
    <property type="match status" value="1"/>
</dbReference>
<gene>
    <name evidence="8" type="ORF">ENO39_01505</name>
</gene>
<dbReference type="SMART" id="SM00861">
    <property type="entry name" value="Transket_pyr"/>
    <property type="match status" value="1"/>
</dbReference>
<evidence type="ECO:0000259" key="7">
    <source>
        <dbReference type="SMART" id="SM00861"/>
    </source>
</evidence>
<keyword evidence="5" id="KW-0786">Thiamine pyrophosphate</keyword>
<accession>A0A7C2VIP5</accession>
<evidence type="ECO:0000256" key="3">
    <source>
        <dbReference type="ARBA" id="ARBA00012691"/>
    </source>
</evidence>
<dbReference type="SUPFAM" id="SSF52922">
    <property type="entry name" value="TK C-terminal domain-like"/>
    <property type="match status" value="1"/>
</dbReference>
<dbReference type="GO" id="GO:0018491">
    <property type="term" value="F:2-oxobutyrate synthase activity"/>
    <property type="evidence" value="ECO:0007669"/>
    <property type="project" value="UniProtKB-ARBA"/>
</dbReference>
<comment type="catalytic activity">
    <reaction evidence="6">
        <text>a 2-oxocarboxylate + 2 oxidized [2Fe-2S]-[ferredoxin] + CoA = an acyl-CoA + 2 reduced [2Fe-2S]-[ferredoxin] + CO2 + H(+)</text>
        <dbReference type="Rhea" id="RHEA:42316"/>
        <dbReference type="Rhea" id="RHEA-COMP:10000"/>
        <dbReference type="Rhea" id="RHEA-COMP:10001"/>
        <dbReference type="ChEBI" id="CHEBI:15378"/>
        <dbReference type="ChEBI" id="CHEBI:16526"/>
        <dbReference type="ChEBI" id="CHEBI:33737"/>
        <dbReference type="ChEBI" id="CHEBI:33738"/>
        <dbReference type="ChEBI" id="CHEBI:35179"/>
        <dbReference type="ChEBI" id="CHEBI:57287"/>
        <dbReference type="ChEBI" id="CHEBI:58342"/>
        <dbReference type="EC" id="1.2.7.11"/>
    </reaction>
</comment>
<dbReference type="FunFam" id="3.40.50.970:FF:000001">
    <property type="entry name" value="Pyruvate dehydrogenase E1 beta subunit"/>
    <property type="match status" value="1"/>
</dbReference>
<dbReference type="CDD" id="cd07036">
    <property type="entry name" value="TPP_PYR_E1-PDHc-beta_like"/>
    <property type="match status" value="1"/>
</dbReference>
<evidence type="ECO:0000256" key="6">
    <source>
        <dbReference type="ARBA" id="ARBA00048893"/>
    </source>
</evidence>
<evidence type="ECO:0000313" key="8">
    <source>
        <dbReference type="EMBL" id="HEW63723.1"/>
    </source>
</evidence>
<dbReference type="Pfam" id="PF02780">
    <property type="entry name" value="Transketolase_C"/>
    <property type="match status" value="1"/>
</dbReference>
<dbReference type="NCBIfam" id="NF006667">
    <property type="entry name" value="PRK09212.1"/>
    <property type="match status" value="1"/>
</dbReference>
<dbReference type="EMBL" id="DSFH01000026">
    <property type="protein sequence ID" value="HEW63723.1"/>
    <property type="molecule type" value="Genomic_DNA"/>
</dbReference>
<dbReference type="SUPFAM" id="SSF52518">
    <property type="entry name" value="Thiamin diphosphate-binding fold (THDP-binding)"/>
    <property type="match status" value="1"/>
</dbReference>
<dbReference type="Gene3D" id="3.40.50.920">
    <property type="match status" value="1"/>
</dbReference>
<evidence type="ECO:0000256" key="1">
    <source>
        <dbReference type="ARBA" id="ARBA00001964"/>
    </source>
</evidence>
<dbReference type="PANTHER" id="PTHR43257">
    <property type="entry name" value="PYRUVATE DEHYDROGENASE E1 COMPONENT BETA SUBUNIT"/>
    <property type="match status" value="1"/>
</dbReference>
<dbReference type="AlphaFoldDB" id="A0A7C2VIP5"/>
<comment type="caution">
    <text evidence="8">The sequence shown here is derived from an EMBL/GenBank/DDBJ whole genome shotgun (WGS) entry which is preliminary data.</text>
</comment>
<dbReference type="PANTHER" id="PTHR43257:SF2">
    <property type="entry name" value="PYRUVATE DEHYDROGENASE E1 COMPONENT SUBUNIT BETA"/>
    <property type="match status" value="1"/>
</dbReference>
<proteinExistence type="predicted"/>
<comment type="subunit">
    <text evidence="2">Heterodimer composed of an alpha and a beta subunit.</text>
</comment>
<evidence type="ECO:0000256" key="4">
    <source>
        <dbReference type="ARBA" id="ARBA00023002"/>
    </source>
</evidence>
<feature type="domain" description="Transketolase-like pyrimidine-binding" evidence="7">
    <location>
        <begin position="13"/>
        <end position="188"/>
    </location>
</feature>
<keyword evidence="4" id="KW-0560">Oxidoreductase</keyword>
<name>A0A7C2VIP5_9CREN</name>
<protein>
    <recommendedName>
        <fullName evidence="3">2-oxoacid oxidoreductase (ferredoxin)</fullName>
        <ecNumber evidence="3">1.2.7.11</ecNumber>
    </recommendedName>
</protein>
<dbReference type="Pfam" id="PF02779">
    <property type="entry name" value="Transket_pyr"/>
    <property type="match status" value="1"/>
</dbReference>
<dbReference type="InterPro" id="IPR005475">
    <property type="entry name" value="Transketolase-like_Pyr-bd"/>
</dbReference>
<comment type="cofactor">
    <cofactor evidence="1">
        <name>thiamine diphosphate</name>
        <dbReference type="ChEBI" id="CHEBI:58937"/>
    </cofactor>
</comment>
<dbReference type="Proteomes" id="UP000886076">
    <property type="component" value="Unassembled WGS sequence"/>
</dbReference>
<organism evidence="8">
    <name type="scientific">Fervidicoccus fontis</name>
    <dbReference type="NCBI Taxonomy" id="683846"/>
    <lineage>
        <taxon>Archaea</taxon>
        <taxon>Thermoproteota</taxon>
        <taxon>Thermoprotei</taxon>
        <taxon>Fervidicoccales</taxon>
        <taxon>Fervidicoccaceae</taxon>
        <taxon>Fervidicoccus</taxon>
    </lineage>
</organism>
<dbReference type="InterPro" id="IPR009014">
    <property type="entry name" value="Transketo_C/PFOR_II"/>
</dbReference>
<reference evidence="8" key="1">
    <citation type="journal article" date="2020" name="mSystems">
        <title>Genome- and Community-Level Interaction Insights into Carbon Utilization and Element Cycling Functions of Hydrothermarchaeota in Hydrothermal Sediment.</title>
        <authorList>
            <person name="Zhou Z."/>
            <person name="Liu Y."/>
            <person name="Xu W."/>
            <person name="Pan J."/>
            <person name="Luo Z.H."/>
            <person name="Li M."/>
        </authorList>
    </citation>
    <scope>NUCLEOTIDE SEQUENCE [LARGE SCALE GENOMIC DNA]</scope>
    <source>
        <strain evidence="8">SpSt-1261</strain>
    </source>
</reference>
<dbReference type="EC" id="1.2.7.11" evidence="3"/>
<evidence type="ECO:0000256" key="2">
    <source>
        <dbReference type="ARBA" id="ARBA00011631"/>
    </source>
</evidence>
<sequence length="336" mass="36862">MELGVSEMSERVITFREAINEALDQEMQENAKVILIGEDIGRYGGIFGVTKRLIDKYGEERVRDAPTTESGFIGAAIGAAMMGYRPVVELMFIDFIGVAFDQIINQAAKIRYMSGGGISVPIVIRTVSGAGFSGGAQHSQSLHSILLHIPGLKVVMPSNPYDAKGLLISSIEDDDPVVFIEHKGLYETRGVVPKEKYSIPLGVADIKKAGKDVTVIATAVMLHKTLSVVEKLREEGISVEVIDPRSLRPLDTETIANSVKKTGRLVVVDESYPRCSFATDIASFIASKYFEYLEAPIKIVTPPDTPVPYSLPLERAWIPNEEKIYDAIKKVIEYKA</sequence>
<dbReference type="FunFam" id="3.40.50.920:FF:000001">
    <property type="entry name" value="Pyruvate dehydrogenase E1 beta subunit"/>
    <property type="match status" value="1"/>
</dbReference>
<dbReference type="InterPro" id="IPR029061">
    <property type="entry name" value="THDP-binding"/>
</dbReference>